<dbReference type="InterPro" id="IPR011055">
    <property type="entry name" value="Dup_hybrid_motif"/>
</dbReference>
<keyword evidence="1 3" id="KW-0732">Signal</keyword>
<gene>
    <name evidence="5" type="ORF">BJY20_002559</name>
</gene>
<evidence type="ECO:0000256" key="2">
    <source>
        <dbReference type="SAM" id="MobiDB-lite"/>
    </source>
</evidence>
<feature type="signal peptide" evidence="3">
    <location>
        <begin position="1"/>
        <end position="28"/>
    </location>
</feature>
<feature type="compositionally biased region" description="Pro residues" evidence="2">
    <location>
        <begin position="315"/>
        <end position="333"/>
    </location>
</feature>
<dbReference type="SUPFAM" id="SSF51261">
    <property type="entry name" value="Duplicated hybrid motif"/>
    <property type="match status" value="1"/>
</dbReference>
<feature type="compositionally biased region" description="Basic and acidic residues" evidence="2">
    <location>
        <begin position="240"/>
        <end position="254"/>
    </location>
</feature>
<feature type="domain" description="M23ase beta-sheet core" evidence="4">
    <location>
        <begin position="364"/>
        <end position="461"/>
    </location>
</feature>
<feature type="region of interest" description="Disordered" evidence="2">
    <location>
        <begin position="28"/>
        <end position="52"/>
    </location>
</feature>
<evidence type="ECO:0000259" key="4">
    <source>
        <dbReference type="Pfam" id="PF01551"/>
    </source>
</evidence>
<sequence>MAARHARTLVSAALSVCLLGGVVTYASADPDPKQQKEHVEEKLSDARGDLQETSADLVEAHDALEKTRGKLPAARSKAEQAAAAEVSAQSEYDDAVAAHEVAQANEHKAEKELRTTSTRISRARKEVGGFAGQVYQRDGIGTMKVAVGSEDPSDFIDKMIMAESVGETQGAALQDLSTSRANLVSTGDRLQALREQTKQAKETKEGALASAQEASSAADAAQADLESLEDDQSSQAAALERAKKKDTKRVESLQAESDKLTKILEERARQARIREAEIRKARKAQERREAEARERAEQQRRERERASRESAPSAPSAPAPKPAPPKPAPPKPAPSSGVLSAPSSAPVSSQFGYRYHPILHYSRLHAGRDYAASCGTAVRAAASGTVISAGVAGGYGNQLVIDHGVKRGTSLATTYNHLQRFAVSGGHVERGQVIGYVGTTGTSTGCHLHFETRENGTPVDPRRWL</sequence>
<dbReference type="RefSeq" id="WP_185991904.1">
    <property type="nucleotide sequence ID" value="NZ_JACCAE010000001.1"/>
</dbReference>
<feature type="chain" id="PRO_5032738302" evidence="3">
    <location>
        <begin position="29"/>
        <end position="465"/>
    </location>
</feature>
<dbReference type="AlphaFoldDB" id="A0A852VQ51"/>
<accession>A0A852VQ51</accession>
<dbReference type="GO" id="GO:0004222">
    <property type="term" value="F:metalloendopeptidase activity"/>
    <property type="evidence" value="ECO:0007669"/>
    <property type="project" value="TreeGrafter"/>
</dbReference>
<feature type="compositionally biased region" description="Basic and acidic residues" evidence="2">
    <location>
        <begin position="30"/>
        <end position="50"/>
    </location>
</feature>
<keyword evidence="5" id="KW-0378">Hydrolase</keyword>
<organism evidence="5 6">
    <name type="scientific">Janibacter cremeus</name>
    <dbReference type="NCBI Taxonomy" id="1285192"/>
    <lineage>
        <taxon>Bacteria</taxon>
        <taxon>Bacillati</taxon>
        <taxon>Actinomycetota</taxon>
        <taxon>Actinomycetes</taxon>
        <taxon>Micrococcales</taxon>
        <taxon>Intrasporangiaceae</taxon>
        <taxon>Janibacter</taxon>
    </lineage>
</organism>
<keyword evidence="6" id="KW-1185">Reference proteome</keyword>
<dbReference type="Pfam" id="PF01551">
    <property type="entry name" value="Peptidase_M23"/>
    <property type="match status" value="1"/>
</dbReference>
<dbReference type="Proteomes" id="UP000554054">
    <property type="component" value="Unassembled WGS sequence"/>
</dbReference>
<evidence type="ECO:0000256" key="3">
    <source>
        <dbReference type="SAM" id="SignalP"/>
    </source>
</evidence>
<dbReference type="CDD" id="cd12797">
    <property type="entry name" value="M23_peptidase"/>
    <property type="match status" value="1"/>
</dbReference>
<evidence type="ECO:0000313" key="6">
    <source>
        <dbReference type="Proteomes" id="UP000554054"/>
    </source>
</evidence>
<dbReference type="PANTHER" id="PTHR21666">
    <property type="entry name" value="PEPTIDASE-RELATED"/>
    <property type="match status" value="1"/>
</dbReference>
<name>A0A852VQ51_9MICO</name>
<dbReference type="InterPro" id="IPR050570">
    <property type="entry name" value="Cell_wall_metabolism_enzyme"/>
</dbReference>
<feature type="compositionally biased region" description="Basic and acidic residues" evidence="2">
    <location>
        <begin position="196"/>
        <end position="205"/>
    </location>
</feature>
<feature type="compositionally biased region" description="Low complexity" evidence="2">
    <location>
        <begin position="207"/>
        <end position="225"/>
    </location>
</feature>
<protein>
    <submittedName>
        <fullName evidence="5">Murein DD-endopeptidase MepM/ murein hydrolase activator NlpD</fullName>
    </submittedName>
</protein>
<reference evidence="5 6" key="1">
    <citation type="submission" date="2020-07" db="EMBL/GenBank/DDBJ databases">
        <title>Sequencing the genomes of 1000 actinobacteria strains.</title>
        <authorList>
            <person name="Klenk H.-P."/>
        </authorList>
    </citation>
    <scope>NUCLEOTIDE SEQUENCE [LARGE SCALE GENOMIC DNA]</scope>
    <source>
        <strain evidence="5 6">DSM 26154</strain>
    </source>
</reference>
<feature type="region of interest" description="Disordered" evidence="2">
    <location>
        <begin position="196"/>
        <end position="254"/>
    </location>
</feature>
<evidence type="ECO:0000256" key="1">
    <source>
        <dbReference type="ARBA" id="ARBA00022729"/>
    </source>
</evidence>
<dbReference type="Gene3D" id="2.70.70.10">
    <property type="entry name" value="Glucose Permease (Domain IIA)"/>
    <property type="match status" value="1"/>
</dbReference>
<proteinExistence type="predicted"/>
<feature type="region of interest" description="Disordered" evidence="2">
    <location>
        <begin position="287"/>
        <end position="346"/>
    </location>
</feature>
<evidence type="ECO:0000313" key="5">
    <source>
        <dbReference type="EMBL" id="NYF99167.1"/>
    </source>
</evidence>
<comment type="caution">
    <text evidence="5">The sequence shown here is derived from an EMBL/GenBank/DDBJ whole genome shotgun (WGS) entry which is preliminary data.</text>
</comment>
<feature type="compositionally biased region" description="Low complexity" evidence="2">
    <location>
        <begin position="334"/>
        <end position="346"/>
    </location>
</feature>
<dbReference type="Gene3D" id="6.10.250.3150">
    <property type="match status" value="1"/>
</dbReference>
<dbReference type="InterPro" id="IPR016047">
    <property type="entry name" value="M23ase_b-sheet_dom"/>
</dbReference>
<dbReference type="EMBL" id="JACCAE010000001">
    <property type="protein sequence ID" value="NYF99167.1"/>
    <property type="molecule type" value="Genomic_DNA"/>
</dbReference>
<dbReference type="PANTHER" id="PTHR21666:SF289">
    <property type="entry name" value="L-ALA--D-GLU ENDOPEPTIDASE"/>
    <property type="match status" value="1"/>
</dbReference>
<feature type="compositionally biased region" description="Basic and acidic residues" evidence="2">
    <location>
        <begin position="287"/>
        <end position="308"/>
    </location>
</feature>